<dbReference type="OrthoDB" id="4285611at2"/>
<dbReference type="Proteomes" id="UP000629287">
    <property type="component" value="Unassembled WGS sequence"/>
</dbReference>
<proteinExistence type="predicted"/>
<feature type="compositionally biased region" description="Basic and acidic residues" evidence="1">
    <location>
        <begin position="56"/>
        <end position="76"/>
    </location>
</feature>
<dbReference type="EMBL" id="JADBGF010000001">
    <property type="protein sequence ID" value="MBE1598979.1"/>
    <property type="molecule type" value="Genomic_DNA"/>
</dbReference>
<gene>
    <name evidence="2" type="ORF">H4687_005108</name>
</gene>
<protein>
    <submittedName>
        <fullName evidence="2">Uncharacterized protein</fullName>
    </submittedName>
</protein>
<keyword evidence="3" id="KW-1185">Reference proteome</keyword>
<name>A0A8I0PA75_9ACTN</name>
<dbReference type="RefSeq" id="WP_050399507.1">
    <property type="nucleotide sequence ID" value="NZ_JADBGF010000001.1"/>
</dbReference>
<dbReference type="GeneID" id="86829666"/>
<organism evidence="2 3">
    <name type="scientific">Streptomyces stelliscabiei</name>
    <dbReference type="NCBI Taxonomy" id="146820"/>
    <lineage>
        <taxon>Bacteria</taxon>
        <taxon>Bacillati</taxon>
        <taxon>Actinomycetota</taxon>
        <taxon>Actinomycetes</taxon>
        <taxon>Kitasatosporales</taxon>
        <taxon>Streptomycetaceae</taxon>
        <taxon>Streptomyces</taxon>
    </lineage>
</organism>
<dbReference type="AlphaFoldDB" id="A0A8I0PA75"/>
<evidence type="ECO:0000256" key="1">
    <source>
        <dbReference type="SAM" id="MobiDB-lite"/>
    </source>
</evidence>
<evidence type="ECO:0000313" key="3">
    <source>
        <dbReference type="Proteomes" id="UP000629287"/>
    </source>
</evidence>
<reference evidence="2 3" key="1">
    <citation type="submission" date="2020-10" db="EMBL/GenBank/DDBJ databases">
        <title>Sequencing the genomes of 1000 actinobacteria strains.</title>
        <authorList>
            <person name="Klenk H.-P."/>
        </authorList>
    </citation>
    <scope>NUCLEOTIDE SEQUENCE [LARGE SCALE GENOMIC DNA]</scope>
    <source>
        <strain evidence="2 3">DSM 41803</strain>
    </source>
</reference>
<accession>A0A8I0PA75</accession>
<sequence length="76" mass="8410">MTESRPFRLHLPHQVLDGFETADGWAVAIDDPEYGLTSAAPTTADLIRGYGGGHIEWPDDPTHHLQEGEHDDLHPV</sequence>
<comment type="caution">
    <text evidence="2">The sequence shown here is derived from an EMBL/GenBank/DDBJ whole genome shotgun (WGS) entry which is preliminary data.</text>
</comment>
<feature type="region of interest" description="Disordered" evidence="1">
    <location>
        <begin position="55"/>
        <end position="76"/>
    </location>
</feature>
<evidence type="ECO:0000313" key="2">
    <source>
        <dbReference type="EMBL" id="MBE1598979.1"/>
    </source>
</evidence>